<dbReference type="InterPro" id="IPR036097">
    <property type="entry name" value="HisK_dim/P_sf"/>
</dbReference>
<keyword evidence="6" id="KW-0067">ATP-binding</keyword>
<keyword evidence="8" id="KW-1133">Transmembrane helix</keyword>
<dbReference type="RefSeq" id="WP_099474976.1">
    <property type="nucleotide sequence ID" value="NZ_CP041025.1"/>
</dbReference>
<gene>
    <name evidence="10" type="ORF">CRD36_16145</name>
</gene>
<dbReference type="PANTHER" id="PTHR43065:SF46">
    <property type="entry name" value="C4-DICARBOXYLATE TRANSPORT SENSOR PROTEIN DCTB"/>
    <property type="match status" value="1"/>
</dbReference>
<dbReference type="InterPro" id="IPR003594">
    <property type="entry name" value="HATPase_dom"/>
</dbReference>
<dbReference type="OrthoDB" id="226486at2"/>
<evidence type="ECO:0000256" key="5">
    <source>
        <dbReference type="ARBA" id="ARBA00022777"/>
    </source>
</evidence>
<dbReference type="InterPro" id="IPR000014">
    <property type="entry name" value="PAS"/>
</dbReference>
<dbReference type="GO" id="GO:0000155">
    <property type="term" value="F:phosphorelay sensor kinase activity"/>
    <property type="evidence" value="ECO:0007669"/>
    <property type="project" value="InterPro"/>
</dbReference>
<keyword evidence="8" id="KW-0812">Transmembrane</keyword>
<protein>
    <recommendedName>
        <fullName evidence="2">histidine kinase</fullName>
        <ecNumber evidence="2">2.7.13.3</ecNumber>
    </recommendedName>
</protein>
<dbReference type="PANTHER" id="PTHR43065">
    <property type="entry name" value="SENSOR HISTIDINE KINASE"/>
    <property type="match status" value="1"/>
</dbReference>
<proteinExistence type="predicted"/>
<comment type="catalytic activity">
    <reaction evidence="1">
        <text>ATP + protein L-histidine = ADP + protein N-phospho-L-histidine.</text>
        <dbReference type="EC" id="2.7.13.3"/>
    </reaction>
</comment>
<keyword evidence="5" id="KW-0418">Kinase</keyword>
<dbReference type="Gene3D" id="1.10.287.130">
    <property type="match status" value="1"/>
</dbReference>
<evidence type="ECO:0000256" key="2">
    <source>
        <dbReference type="ARBA" id="ARBA00012438"/>
    </source>
</evidence>
<dbReference type="Gene3D" id="3.30.450.20">
    <property type="entry name" value="PAS domain"/>
    <property type="match status" value="1"/>
</dbReference>
<dbReference type="NCBIfam" id="TIGR00229">
    <property type="entry name" value="sensory_box"/>
    <property type="match status" value="1"/>
</dbReference>
<evidence type="ECO:0000256" key="4">
    <source>
        <dbReference type="ARBA" id="ARBA00022741"/>
    </source>
</evidence>
<dbReference type="SUPFAM" id="SSF55785">
    <property type="entry name" value="PYP-like sensor domain (PAS domain)"/>
    <property type="match status" value="1"/>
</dbReference>
<dbReference type="PROSITE" id="PS50109">
    <property type="entry name" value="HIS_KIN"/>
    <property type="match status" value="1"/>
</dbReference>
<evidence type="ECO:0000256" key="7">
    <source>
        <dbReference type="ARBA" id="ARBA00023012"/>
    </source>
</evidence>
<reference evidence="10 11" key="1">
    <citation type="submission" date="2017-10" db="EMBL/GenBank/DDBJ databases">
        <title>Frigbacter circumglobatus gen. nov. sp. nov., isolated from sediment cultured in situ.</title>
        <authorList>
            <person name="Zhao Z."/>
        </authorList>
    </citation>
    <scope>NUCLEOTIDE SEQUENCE [LARGE SCALE GENOMIC DNA]</scope>
    <source>
        <strain evidence="10 11">ZYL</strain>
    </source>
</reference>
<feature type="transmembrane region" description="Helical" evidence="8">
    <location>
        <begin position="12"/>
        <end position="31"/>
    </location>
</feature>
<evidence type="ECO:0000256" key="3">
    <source>
        <dbReference type="ARBA" id="ARBA00022679"/>
    </source>
</evidence>
<name>A0A2G4YNH0_9PROT</name>
<evidence type="ECO:0000259" key="9">
    <source>
        <dbReference type="PROSITE" id="PS50109"/>
    </source>
</evidence>
<feature type="transmembrane region" description="Helical" evidence="8">
    <location>
        <begin position="37"/>
        <end position="54"/>
    </location>
</feature>
<dbReference type="EC" id="2.7.13.3" evidence="2"/>
<dbReference type="SUPFAM" id="SSF55874">
    <property type="entry name" value="ATPase domain of HSP90 chaperone/DNA topoisomerase II/histidine kinase"/>
    <property type="match status" value="1"/>
</dbReference>
<dbReference type="AlphaFoldDB" id="A0A2G4YNH0"/>
<evidence type="ECO:0000313" key="10">
    <source>
        <dbReference type="EMBL" id="PHZ83879.1"/>
    </source>
</evidence>
<keyword evidence="3" id="KW-0808">Transferase</keyword>
<dbReference type="InterPro" id="IPR004358">
    <property type="entry name" value="Sig_transdc_His_kin-like_C"/>
</dbReference>
<keyword evidence="4" id="KW-0547">Nucleotide-binding</keyword>
<accession>A0A2G4YNH0</accession>
<evidence type="ECO:0000256" key="8">
    <source>
        <dbReference type="SAM" id="Phobius"/>
    </source>
</evidence>
<keyword evidence="11" id="KW-1185">Reference proteome</keyword>
<dbReference type="SMART" id="SM00387">
    <property type="entry name" value="HATPase_c"/>
    <property type="match status" value="1"/>
</dbReference>
<keyword evidence="8" id="KW-0472">Membrane</keyword>
<dbReference type="InterPro" id="IPR035965">
    <property type="entry name" value="PAS-like_dom_sf"/>
</dbReference>
<comment type="caution">
    <text evidence="10">The sequence shown here is derived from an EMBL/GenBank/DDBJ whole genome shotgun (WGS) entry which is preliminary data.</text>
</comment>
<organism evidence="10 11">
    <name type="scientific">Paremcibacter congregatus</name>
    <dbReference type="NCBI Taxonomy" id="2043170"/>
    <lineage>
        <taxon>Bacteria</taxon>
        <taxon>Pseudomonadati</taxon>
        <taxon>Pseudomonadota</taxon>
        <taxon>Alphaproteobacteria</taxon>
        <taxon>Emcibacterales</taxon>
        <taxon>Emcibacteraceae</taxon>
        <taxon>Paremcibacter</taxon>
    </lineage>
</organism>
<feature type="domain" description="Histidine kinase" evidence="9">
    <location>
        <begin position="233"/>
        <end position="442"/>
    </location>
</feature>
<dbReference type="Proteomes" id="UP000229730">
    <property type="component" value="Unassembled WGS sequence"/>
</dbReference>
<dbReference type="PRINTS" id="PR00344">
    <property type="entry name" value="BCTRLSENSOR"/>
</dbReference>
<dbReference type="Gene3D" id="3.30.565.10">
    <property type="entry name" value="Histidine kinase-like ATPase, C-terminal domain"/>
    <property type="match status" value="1"/>
</dbReference>
<dbReference type="GO" id="GO:0005524">
    <property type="term" value="F:ATP binding"/>
    <property type="evidence" value="ECO:0007669"/>
    <property type="project" value="UniProtKB-KW"/>
</dbReference>
<dbReference type="Pfam" id="PF02518">
    <property type="entry name" value="HATPase_c"/>
    <property type="match status" value="1"/>
</dbReference>
<sequence length="445" mass="50662">MQKKRPFEAQLTLLSLIASVPLLLLLLWVMIYADISIWLILLTAFIGGILVIYTNHRIYQKSTYQFRSLSNLLDAMIQGEYSLRARSDQSDGALGELIVSINGLAARLNQQRWESVESQHLLHTVIEHIDVAIIALNEENKINFSNPAAKKLLWLDQADLNDKLMEQLTFVHNFSSGRHEAVELSLGHQQGRFNIHVEEFRDGGIQHKLLFITDVRTLLRDEERKAWQNLVRVISHEINNSLSPIASISQTLNRLIKRQGHSTENNKDLIEGLTIISERANGLRQFVDSYRKLAKLPEPKKQMVSILELLEKICVLFKDQSIVIETEVDVQLFIDPVQFEQVLINIFKNANEAMSQTNPKGVIRVEWYNTEYFFKLVICDVGCGINNSDNLFIPFYSTKKHGSGIGLVLCRQIIEAHKGRLSITNQTNSLGCNVTIEIPLIIDGI</sequence>
<dbReference type="InParanoid" id="A0A2G4YNH0"/>
<evidence type="ECO:0000313" key="11">
    <source>
        <dbReference type="Proteomes" id="UP000229730"/>
    </source>
</evidence>
<keyword evidence="7" id="KW-0902">Two-component regulatory system</keyword>
<dbReference type="InterPro" id="IPR005467">
    <property type="entry name" value="His_kinase_dom"/>
</dbReference>
<dbReference type="EMBL" id="PDEM01000031">
    <property type="protein sequence ID" value="PHZ83879.1"/>
    <property type="molecule type" value="Genomic_DNA"/>
</dbReference>
<dbReference type="InterPro" id="IPR036890">
    <property type="entry name" value="HATPase_C_sf"/>
</dbReference>
<evidence type="ECO:0000256" key="1">
    <source>
        <dbReference type="ARBA" id="ARBA00000085"/>
    </source>
</evidence>
<dbReference type="SUPFAM" id="SSF47384">
    <property type="entry name" value="Homodimeric domain of signal transducing histidine kinase"/>
    <property type="match status" value="1"/>
</dbReference>
<evidence type="ECO:0000256" key="6">
    <source>
        <dbReference type="ARBA" id="ARBA00022840"/>
    </source>
</evidence>